<comment type="caution">
    <text evidence="3">The sequence shown here is derived from an EMBL/GenBank/DDBJ whole genome shotgun (WGS) entry which is preliminary data.</text>
</comment>
<feature type="domain" description="C2" evidence="2">
    <location>
        <begin position="1"/>
        <end position="120"/>
    </location>
</feature>
<evidence type="ECO:0000313" key="4">
    <source>
        <dbReference type="Proteomes" id="UP000737018"/>
    </source>
</evidence>
<dbReference type="Pfam" id="PF00168">
    <property type="entry name" value="C2"/>
    <property type="match status" value="1"/>
</dbReference>
<dbReference type="InterPro" id="IPR035892">
    <property type="entry name" value="C2_domain_sf"/>
</dbReference>
<dbReference type="PROSITE" id="PS50004">
    <property type="entry name" value="C2"/>
    <property type="match status" value="1"/>
</dbReference>
<dbReference type="Gene3D" id="2.60.40.150">
    <property type="entry name" value="C2 domain"/>
    <property type="match status" value="1"/>
</dbReference>
<accession>A0A8J4QMQ9</accession>
<dbReference type="PANTHER" id="PTHR32246:SF173">
    <property type="entry name" value="C2 DOMAIN-CONTAINING PROTEIN"/>
    <property type="match status" value="1"/>
</dbReference>
<name>A0A8J4QMQ9_9ROSI</name>
<sequence>MAWRHLEIVIEHAKELESVHLFQSLKPYPVVCICDDEGNYYYDSEKKKPVDLNGRSNPEWGALFDFDIDIVEAQQRQLYLIVRLESHRNVSCLGGKFIGQVRVGLGELLNDFGDADDKKLVTRSVINKNGEAQGRLTFSYKFGRTHDHPPAALPQPDNGNPVAQIPQRRNSDGSLQAKFISKQSPSPKRKEYCLGTRQRGRQGEDIDGGAAELGEVSTSWPGICLTVSLAKNSRLGS</sequence>
<dbReference type="InterPro" id="IPR000008">
    <property type="entry name" value="C2_dom"/>
</dbReference>
<protein>
    <recommendedName>
        <fullName evidence="2">C2 domain-containing protein</fullName>
    </recommendedName>
</protein>
<reference evidence="3" key="1">
    <citation type="submission" date="2020-03" db="EMBL/GenBank/DDBJ databases">
        <title>Castanea mollissima Vanexum genome sequencing.</title>
        <authorList>
            <person name="Staton M."/>
        </authorList>
    </citation>
    <scope>NUCLEOTIDE SEQUENCE</scope>
    <source>
        <tissue evidence="3">Leaf</tissue>
    </source>
</reference>
<evidence type="ECO:0000313" key="3">
    <source>
        <dbReference type="EMBL" id="KAF3951122.1"/>
    </source>
</evidence>
<evidence type="ECO:0000256" key="1">
    <source>
        <dbReference type="SAM" id="MobiDB-lite"/>
    </source>
</evidence>
<dbReference type="PANTHER" id="PTHR32246">
    <property type="entry name" value="INGRESSION PROTEIN FIC1"/>
    <property type="match status" value="1"/>
</dbReference>
<dbReference type="SMART" id="SM00239">
    <property type="entry name" value="C2"/>
    <property type="match status" value="1"/>
</dbReference>
<keyword evidence="4" id="KW-1185">Reference proteome</keyword>
<proteinExistence type="predicted"/>
<organism evidence="3 4">
    <name type="scientific">Castanea mollissima</name>
    <name type="common">Chinese chestnut</name>
    <dbReference type="NCBI Taxonomy" id="60419"/>
    <lineage>
        <taxon>Eukaryota</taxon>
        <taxon>Viridiplantae</taxon>
        <taxon>Streptophyta</taxon>
        <taxon>Embryophyta</taxon>
        <taxon>Tracheophyta</taxon>
        <taxon>Spermatophyta</taxon>
        <taxon>Magnoliopsida</taxon>
        <taxon>eudicotyledons</taxon>
        <taxon>Gunneridae</taxon>
        <taxon>Pentapetalae</taxon>
        <taxon>rosids</taxon>
        <taxon>fabids</taxon>
        <taxon>Fagales</taxon>
        <taxon>Fagaceae</taxon>
        <taxon>Castanea</taxon>
    </lineage>
</organism>
<dbReference type="EMBL" id="JRKL02005098">
    <property type="protein sequence ID" value="KAF3951122.1"/>
    <property type="molecule type" value="Genomic_DNA"/>
</dbReference>
<dbReference type="AlphaFoldDB" id="A0A8J4QMQ9"/>
<dbReference type="SUPFAM" id="SSF49562">
    <property type="entry name" value="C2 domain (Calcium/lipid-binding domain, CaLB)"/>
    <property type="match status" value="1"/>
</dbReference>
<feature type="region of interest" description="Disordered" evidence="1">
    <location>
        <begin position="181"/>
        <end position="210"/>
    </location>
</feature>
<dbReference type="Proteomes" id="UP000737018">
    <property type="component" value="Unassembled WGS sequence"/>
</dbReference>
<evidence type="ECO:0000259" key="2">
    <source>
        <dbReference type="PROSITE" id="PS50004"/>
    </source>
</evidence>
<dbReference type="OrthoDB" id="1495779at2759"/>
<gene>
    <name evidence="3" type="ORF">CMV_023195</name>
</gene>